<proteinExistence type="predicted"/>
<evidence type="ECO:0000313" key="2">
    <source>
        <dbReference type="Proteomes" id="UP000245431"/>
    </source>
</evidence>
<sequence>MSDVAEMHGAIKDHKKRLRASYGAPCPECQRLLPRANPSILLPQQTCRIHRYKDQRPELTDEQWSNP</sequence>
<dbReference type="AlphaFoldDB" id="A0A1D3JUU6"/>
<dbReference type="Proteomes" id="UP000245431">
    <property type="component" value="Chromosome PVE_r1"/>
</dbReference>
<evidence type="ECO:0000313" key="1">
    <source>
        <dbReference type="EMBL" id="SBW79879.1"/>
    </source>
</evidence>
<organism evidence="1 2">
    <name type="scientific">Pseudomonas veronii 1YdBTEX2</name>
    <dbReference type="NCBI Taxonomy" id="1295141"/>
    <lineage>
        <taxon>Bacteria</taxon>
        <taxon>Pseudomonadati</taxon>
        <taxon>Pseudomonadota</taxon>
        <taxon>Gammaproteobacteria</taxon>
        <taxon>Pseudomonadales</taxon>
        <taxon>Pseudomonadaceae</taxon>
        <taxon>Pseudomonas</taxon>
    </lineage>
</organism>
<reference evidence="2" key="1">
    <citation type="submission" date="2016-07" db="EMBL/GenBank/DDBJ databases">
        <authorList>
            <person name="Florea S."/>
            <person name="Webb J.S."/>
            <person name="Jaromczyk J."/>
            <person name="Schardl C.L."/>
        </authorList>
    </citation>
    <scope>NUCLEOTIDE SEQUENCE [LARGE SCALE GENOMIC DNA]</scope>
    <source>
        <strain evidence="2">1YdBTEX2</strain>
    </source>
</reference>
<accession>A0A1D3JUU6</accession>
<dbReference type="EMBL" id="LT599583">
    <property type="protein sequence ID" value="SBW79879.1"/>
    <property type="molecule type" value="Genomic_DNA"/>
</dbReference>
<protein>
    <submittedName>
        <fullName evidence="1">Uncharacterized protein</fullName>
    </submittedName>
</protein>
<name>A0A1D3JUU6_PSEVE</name>
<gene>
    <name evidence="1" type="ORF">PVE_R1G1993</name>
</gene>